<protein>
    <submittedName>
        <fullName evidence="1">Transcriptional repressor</fullName>
    </submittedName>
</protein>
<gene>
    <name evidence="1" type="ORF">JCM31447_10530</name>
</gene>
<dbReference type="InterPro" id="IPR036390">
    <property type="entry name" value="WH_DNA-bd_sf"/>
</dbReference>
<dbReference type="GO" id="GO:0008270">
    <property type="term" value="F:zinc ion binding"/>
    <property type="evidence" value="ECO:0007669"/>
    <property type="project" value="TreeGrafter"/>
</dbReference>
<reference evidence="1 2" key="1">
    <citation type="submission" date="2018-12" db="EMBL/GenBank/DDBJ databases">
        <title>Rubrispira sanarue gen. nov., sp., nov., a member of the order Silvanigrellales, isolated from a brackish lake in Hamamatsu Japan.</title>
        <authorList>
            <person name="Maejima Y."/>
            <person name="Iino T."/>
            <person name="Muraguchi Y."/>
            <person name="Fukuda K."/>
            <person name="Nojiri H."/>
            <person name="Ohkuma M."/>
            <person name="Moriuchi R."/>
            <person name="Dohra H."/>
            <person name="Kimbara K."/>
            <person name="Shintani M."/>
        </authorList>
    </citation>
    <scope>NUCLEOTIDE SEQUENCE [LARGE SCALE GENOMIC DNA]</scope>
    <source>
        <strain evidence="1 2">RF1110005</strain>
    </source>
</reference>
<dbReference type="Proteomes" id="UP000291236">
    <property type="component" value="Chromosome"/>
</dbReference>
<dbReference type="PANTHER" id="PTHR33202:SF7">
    <property type="entry name" value="FERRIC UPTAKE REGULATION PROTEIN"/>
    <property type="match status" value="1"/>
</dbReference>
<dbReference type="GO" id="GO:0045892">
    <property type="term" value="P:negative regulation of DNA-templated transcription"/>
    <property type="evidence" value="ECO:0007669"/>
    <property type="project" value="TreeGrafter"/>
</dbReference>
<accession>A0A4P2VUR1</accession>
<proteinExistence type="predicted"/>
<dbReference type="KEGG" id="sbf:JCM31447_10530"/>
<sequence>MILSKGLKASSPLTTAQIEKRLNDVGVSATAQRIAICKYILCEADHPTAEDIKNWTDLNFPKLSRATVYNTLEILVQAGLLKELKLPHTGKIVYDTNVEEHFHFLDSATGKLFDVSPEECQVTLAMPKDISVQGVEVFLRGKISIK</sequence>
<evidence type="ECO:0000313" key="2">
    <source>
        <dbReference type="Proteomes" id="UP000291236"/>
    </source>
</evidence>
<dbReference type="SUPFAM" id="SSF46785">
    <property type="entry name" value="Winged helix' DNA-binding domain"/>
    <property type="match status" value="1"/>
</dbReference>
<dbReference type="CDD" id="cd07153">
    <property type="entry name" value="Fur_like"/>
    <property type="match status" value="1"/>
</dbReference>
<dbReference type="RefSeq" id="WP_172603785.1">
    <property type="nucleotide sequence ID" value="NZ_AP019368.1"/>
</dbReference>
<dbReference type="AlphaFoldDB" id="A0A4P2VUR1"/>
<dbReference type="GO" id="GO:1900376">
    <property type="term" value="P:regulation of secondary metabolite biosynthetic process"/>
    <property type="evidence" value="ECO:0007669"/>
    <property type="project" value="TreeGrafter"/>
</dbReference>
<dbReference type="EMBL" id="AP019368">
    <property type="protein sequence ID" value="BBH52612.1"/>
    <property type="molecule type" value="Genomic_DNA"/>
</dbReference>
<dbReference type="GO" id="GO:0000976">
    <property type="term" value="F:transcription cis-regulatory region binding"/>
    <property type="evidence" value="ECO:0007669"/>
    <property type="project" value="TreeGrafter"/>
</dbReference>
<evidence type="ECO:0000313" key="1">
    <source>
        <dbReference type="EMBL" id="BBH52612.1"/>
    </source>
</evidence>
<dbReference type="InterPro" id="IPR036388">
    <property type="entry name" value="WH-like_DNA-bd_sf"/>
</dbReference>
<dbReference type="GO" id="GO:0003700">
    <property type="term" value="F:DNA-binding transcription factor activity"/>
    <property type="evidence" value="ECO:0007669"/>
    <property type="project" value="InterPro"/>
</dbReference>
<organism evidence="1 2">
    <name type="scientific">Fluviispira sanaruensis</name>
    <dbReference type="NCBI Taxonomy" id="2493639"/>
    <lineage>
        <taxon>Bacteria</taxon>
        <taxon>Pseudomonadati</taxon>
        <taxon>Bdellovibrionota</taxon>
        <taxon>Oligoflexia</taxon>
        <taxon>Silvanigrellales</taxon>
        <taxon>Silvanigrellaceae</taxon>
        <taxon>Fluviispira</taxon>
    </lineage>
</organism>
<name>A0A4P2VUR1_FLUSA</name>
<dbReference type="Pfam" id="PF01475">
    <property type="entry name" value="FUR"/>
    <property type="match status" value="1"/>
</dbReference>
<dbReference type="Gene3D" id="1.10.10.10">
    <property type="entry name" value="Winged helix-like DNA-binding domain superfamily/Winged helix DNA-binding domain"/>
    <property type="match status" value="1"/>
</dbReference>
<dbReference type="PANTHER" id="PTHR33202">
    <property type="entry name" value="ZINC UPTAKE REGULATION PROTEIN"/>
    <property type="match status" value="1"/>
</dbReference>
<dbReference type="InterPro" id="IPR002481">
    <property type="entry name" value="FUR"/>
</dbReference>
<keyword evidence="2" id="KW-1185">Reference proteome</keyword>